<feature type="region of interest" description="Disordered" evidence="2">
    <location>
        <begin position="1"/>
        <end position="47"/>
    </location>
</feature>
<dbReference type="EMBL" id="JAFFHA010000007">
    <property type="protein sequence ID" value="KAK4652630.1"/>
    <property type="molecule type" value="Genomic_DNA"/>
</dbReference>
<comment type="caution">
    <text evidence="3">The sequence shown here is derived from an EMBL/GenBank/DDBJ whole genome shotgun (WGS) entry which is preliminary data.</text>
</comment>
<evidence type="ECO:0000313" key="3">
    <source>
        <dbReference type="EMBL" id="KAK4652630.1"/>
    </source>
</evidence>
<keyword evidence="1" id="KW-0175">Coiled coil</keyword>
<feature type="coiled-coil region" evidence="1">
    <location>
        <begin position="171"/>
        <end position="238"/>
    </location>
</feature>
<feature type="region of interest" description="Disordered" evidence="2">
    <location>
        <begin position="623"/>
        <end position="714"/>
    </location>
</feature>
<dbReference type="PANTHER" id="PTHR23159:SF60">
    <property type="entry name" value="SPINDLE ASSEMBLY ABNORMAL PROTEIN 4"/>
    <property type="match status" value="1"/>
</dbReference>
<proteinExistence type="predicted"/>
<feature type="region of interest" description="Disordered" evidence="2">
    <location>
        <begin position="306"/>
        <end position="338"/>
    </location>
</feature>
<keyword evidence="4" id="KW-1185">Reference proteome</keyword>
<sequence length="841" mass="91016">MPLEFTSIPGQGEHPGHPSSTPPIPTTGSPPFQVDTPTPAARYPVTMGTPVGTDLLALAPTSPSLPLPSPTTPLGSFPATIAAPLVGSPAGPPGGHPHDILGMLQKEQTALEKRFVEGKNAWGYASAPYTDIVRYGEVLANLATATATNAPVAPAVPVVSPALSSVSAASLNREKARLAEIEKILRQREKRLLQAEVEAKASLDSLTRAIEEKKHQLADLELREAELLQREAVAVERETALNEREDALTAGEDALDKEKEDLEVREKAAAAILEQQKIVETQKVTLRLWREDLDDENKALEARKKELEEEEKNLAEKKRALEEKERRPLEETELGKKEEGLRMREKALKEKEKALKEKEEELKKRNRNFVAVNTSLVKKDMENAAKEKEIERRLAEMAEREAEMAKREAALDPQSAYHSLPSGGQTIPQFVADMDQRVVIGYDLGWQAALPIGVEQGRRAAAAQITTMHIQHQETVLARIRNMLACFGAERMALDVRREFKTLQLVIKSNIDVERIHADSIEMTADERLDASIPKPGNKVWEFIRAMKIECGCPVYYYFPAHPKSGPQPTAGIVRPAPQGETPQSLGVAPVTIVGNTYNLPPDARVVFTAPAGPDPALLAGPIPSLEVTAPGGVSRTITGTPGPNERRRVRSGTPSPRADTKRARSGSPPPASAPAPKRTRGRLPKNKNVITVTTVTDPPPARPGQPTTSGLRPLAAAPAPAVTTATTVVGTTTAQEGFTSSAFAPVPAAAAPAPAPPTIGLEHDANDTESNEEQGQVVVQKNEEKKAGKTVHEQLGREDGRETNNEEQAPGNIDDENKNEDEDGMEMHLAAPVGSMERKN</sequence>
<accession>A0ABR0GA51</accession>
<evidence type="ECO:0000256" key="1">
    <source>
        <dbReference type="SAM" id="Coils"/>
    </source>
</evidence>
<organism evidence="3 4">
    <name type="scientific">Podospora pseudocomata</name>
    <dbReference type="NCBI Taxonomy" id="2093779"/>
    <lineage>
        <taxon>Eukaryota</taxon>
        <taxon>Fungi</taxon>
        <taxon>Dikarya</taxon>
        <taxon>Ascomycota</taxon>
        <taxon>Pezizomycotina</taxon>
        <taxon>Sordariomycetes</taxon>
        <taxon>Sordariomycetidae</taxon>
        <taxon>Sordariales</taxon>
        <taxon>Podosporaceae</taxon>
        <taxon>Podospora</taxon>
    </lineage>
</organism>
<gene>
    <name evidence="3" type="ORF">QC762_501520</name>
</gene>
<evidence type="ECO:0000256" key="2">
    <source>
        <dbReference type="SAM" id="MobiDB-lite"/>
    </source>
</evidence>
<feature type="compositionally biased region" description="Basic and acidic residues" evidence="2">
    <location>
        <begin position="782"/>
        <end position="805"/>
    </location>
</feature>
<reference evidence="3 4" key="1">
    <citation type="journal article" date="2023" name="bioRxiv">
        <title>High-quality genome assemblies of four members of thePodospora anserinaspecies complex.</title>
        <authorList>
            <person name="Ament-Velasquez S.L."/>
            <person name="Vogan A.A."/>
            <person name="Wallerman O."/>
            <person name="Hartmann F."/>
            <person name="Gautier V."/>
            <person name="Silar P."/>
            <person name="Giraud T."/>
            <person name="Johannesson H."/>
        </authorList>
    </citation>
    <scope>NUCLEOTIDE SEQUENCE [LARGE SCALE GENOMIC DNA]</scope>
    <source>
        <strain evidence="3 4">CBS 415.72m</strain>
    </source>
</reference>
<evidence type="ECO:0000313" key="4">
    <source>
        <dbReference type="Proteomes" id="UP001323405"/>
    </source>
</evidence>
<protein>
    <submittedName>
        <fullName evidence="3">Uncharacterized protein</fullName>
    </submittedName>
</protein>
<feature type="compositionally biased region" description="Acidic residues" evidence="2">
    <location>
        <begin position="814"/>
        <end position="825"/>
    </location>
</feature>
<feature type="region of interest" description="Disordered" evidence="2">
    <location>
        <begin position="760"/>
        <end position="841"/>
    </location>
</feature>
<dbReference type="GeneID" id="87910483"/>
<dbReference type="RefSeq" id="XP_062741605.1">
    <property type="nucleotide sequence ID" value="XM_062890576.1"/>
</dbReference>
<dbReference type="PANTHER" id="PTHR23159">
    <property type="entry name" value="CENTROSOMAL PROTEIN 2"/>
    <property type="match status" value="1"/>
</dbReference>
<dbReference type="Proteomes" id="UP001323405">
    <property type="component" value="Unassembled WGS sequence"/>
</dbReference>
<name>A0ABR0GA51_9PEZI</name>